<dbReference type="PANTHER" id="PTHR43520">
    <property type="entry name" value="ATP7, ISOFORM B"/>
    <property type="match status" value="1"/>
</dbReference>
<dbReference type="SFLD" id="SFLDG00002">
    <property type="entry name" value="C1.7:_P-type_atpase_like"/>
    <property type="match status" value="1"/>
</dbReference>
<dbReference type="Gene3D" id="3.40.50.1000">
    <property type="entry name" value="HAD superfamily/HAD-like"/>
    <property type="match status" value="1"/>
</dbReference>
<dbReference type="PRINTS" id="PR00943">
    <property type="entry name" value="CUATPASE"/>
</dbReference>
<evidence type="ECO:0000259" key="17">
    <source>
        <dbReference type="Pfam" id="PF00122"/>
    </source>
</evidence>
<evidence type="ECO:0000256" key="3">
    <source>
        <dbReference type="ARBA" id="ARBA00022448"/>
    </source>
</evidence>
<comment type="subcellular location">
    <subcellularLocation>
        <location evidence="1">Cell membrane</location>
        <topology evidence="1">Multi-pass membrane protein</topology>
    </subcellularLocation>
</comment>
<keyword evidence="9 15" id="KW-0067">ATP-binding</keyword>
<proteinExistence type="inferred from homology"/>
<evidence type="ECO:0000256" key="1">
    <source>
        <dbReference type="ARBA" id="ARBA00004651"/>
    </source>
</evidence>
<feature type="transmembrane region" description="Helical" evidence="15">
    <location>
        <begin position="310"/>
        <end position="336"/>
    </location>
</feature>
<evidence type="ECO:0000256" key="5">
    <source>
        <dbReference type="ARBA" id="ARBA00022553"/>
    </source>
</evidence>
<dbReference type="InterPro" id="IPR008250">
    <property type="entry name" value="ATPase_P-typ_transduc_dom_A_sf"/>
</dbReference>
<dbReference type="SFLD" id="SFLDS00003">
    <property type="entry name" value="Haloacid_Dehalogenase"/>
    <property type="match status" value="1"/>
</dbReference>
<keyword evidence="18" id="KW-0378">Hydrolase</keyword>
<dbReference type="InterPro" id="IPR018303">
    <property type="entry name" value="ATPase_P-typ_P_site"/>
</dbReference>
<keyword evidence="10" id="KW-0460">Magnesium</keyword>
<evidence type="ECO:0000256" key="4">
    <source>
        <dbReference type="ARBA" id="ARBA00022475"/>
    </source>
</evidence>
<dbReference type="PROSITE" id="PS00154">
    <property type="entry name" value="ATPASE_E1_E2"/>
    <property type="match status" value="1"/>
</dbReference>
<sequence>MQMHQHTASHDHTHHSHAHTEHDHASGHMHHMHDLKRRFIISLIVTIPILFLSPTIQEWFGFVIVLHYHNLIVFLLSSFIYLYGGKPFLTMMVDEIKSYKPGMMTLISMAITVAYFYSASTLFFIHGKAFFWELATLIDIMLIGHYIEAKSLLSASSALNDLVKLMPQQAVRIMPDGTHQEVATEALQINDLILIRPGEKVPADGIVIEGTSLTDEAFLTGESKPVYKKAGNGVYMGSTNLDGALKVQINKDGKESYLSQMLSLVQEAAKSKSHTQDLANRAAGWLFYLSVSVAAVTFAVWSMLTTTSDSILKAITVLIISCPHALGLAVPLVTAISTSMGAKKGILIRNREAFEKLRDVNIVCFDKTGTLTKGKLSVTEIYATEDEEKMLQYAVSLEQYSEHSLAKAIVSYVQDRQIKPLAVQEFEAYAGIGAKAKAEGKTIMIGGMQLLEKESLDIPEPMQIYEKKEASKVWLAVDNKIIGVFLLEDSIRTQAQQAIKMLNSMDIKSYMLTGDNALVAADVAEQTGITYYKANLLPDEKLKTIDQLKQEGNVVAMVGDGINDAPALLQADIGIAIGAGTDIAIESADIILTKSELLSVTDAIKLSQATYRKMVQNLWWASGYNIIAIPLAAGVLTAWGIMIQPALGAVLMSLSTIIVAFNAQLLKDR</sequence>
<dbReference type="InterPro" id="IPR023298">
    <property type="entry name" value="ATPase_P-typ_TM_dom_sf"/>
</dbReference>
<dbReference type="Pfam" id="PF00122">
    <property type="entry name" value="E1-E2_ATPase"/>
    <property type="match status" value="1"/>
</dbReference>
<evidence type="ECO:0000256" key="13">
    <source>
        <dbReference type="ARBA" id="ARBA00023065"/>
    </source>
</evidence>
<dbReference type="EC" id="3.6.3.-" evidence="18"/>
<reference evidence="18" key="1">
    <citation type="submission" date="2023-01" db="EMBL/GenBank/DDBJ databases">
        <title>Sulfurovum sp. zt1-1 genome assembly.</title>
        <authorList>
            <person name="Wang J."/>
        </authorList>
    </citation>
    <scope>NUCLEOTIDE SEQUENCE</scope>
    <source>
        <strain evidence="18">Zt1-1</strain>
    </source>
</reference>
<evidence type="ECO:0000256" key="2">
    <source>
        <dbReference type="ARBA" id="ARBA00006024"/>
    </source>
</evidence>
<evidence type="ECO:0000313" key="19">
    <source>
        <dbReference type="Proteomes" id="UP001169069"/>
    </source>
</evidence>
<keyword evidence="7 15" id="KW-0479">Metal-binding</keyword>
<keyword evidence="4 15" id="KW-1003">Cell membrane</keyword>
<dbReference type="PANTHER" id="PTHR43520:SF5">
    <property type="entry name" value="CATION-TRANSPORTING P-TYPE ATPASE-RELATED"/>
    <property type="match status" value="1"/>
</dbReference>
<dbReference type="InterPro" id="IPR036412">
    <property type="entry name" value="HAD-like_sf"/>
</dbReference>
<dbReference type="SUPFAM" id="SSF56784">
    <property type="entry name" value="HAD-like"/>
    <property type="match status" value="1"/>
</dbReference>
<evidence type="ECO:0000256" key="10">
    <source>
        <dbReference type="ARBA" id="ARBA00022842"/>
    </source>
</evidence>
<dbReference type="Pfam" id="PF00702">
    <property type="entry name" value="Hydrolase"/>
    <property type="match status" value="1"/>
</dbReference>
<keyword evidence="6 15" id="KW-0812">Transmembrane</keyword>
<evidence type="ECO:0000256" key="9">
    <source>
        <dbReference type="ARBA" id="ARBA00022840"/>
    </source>
</evidence>
<dbReference type="Gene3D" id="2.70.150.10">
    <property type="entry name" value="Calcium-transporting ATPase, cytoplasmic transduction domain A"/>
    <property type="match status" value="1"/>
</dbReference>
<dbReference type="SFLD" id="SFLDF00027">
    <property type="entry name" value="p-type_atpase"/>
    <property type="match status" value="1"/>
</dbReference>
<dbReference type="NCBIfam" id="TIGR01525">
    <property type="entry name" value="ATPase-IB_hvy"/>
    <property type="match status" value="1"/>
</dbReference>
<feature type="transmembrane region" description="Helical" evidence="15">
    <location>
        <begin position="104"/>
        <end position="124"/>
    </location>
</feature>
<organism evidence="18 19">
    <name type="scientific">Sulfurovum zhangzhouensis</name>
    <dbReference type="NCBI Taxonomy" id="3019067"/>
    <lineage>
        <taxon>Bacteria</taxon>
        <taxon>Pseudomonadati</taxon>
        <taxon>Campylobacterota</taxon>
        <taxon>Epsilonproteobacteria</taxon>
        <taxon>Campylobacterales</taxon>
        <taxon>Sulfurovaceae</taxon>
        <taxon>Sulfurovum</taxon>
    </lineage>
</organism>
<dbReference type="InterPro" id="IPR023299">
    <property type="entry name" value="ATPase_P-typ_cyto_dom_N"/>
</dbReference>
<dbReference type="InterPro" id="IPR044492">
    <property type="entry name" value="P_typ_ATPase_HD_dom"/>
</dbReference>
<keyword evidence="13" id="KW-0406">Ion transport</keyword>
<gene>
    <name evidence="18" type="ORF">PGH07_06970</name>
</gene>
<feature type="region of interest" description="Disordered" evidence="16">
    <location>
        <begin position="1"/>
        <end position="23"/>
    </location>
</feature>
<keyword evidence="8 15" id="KW-0547">Nucleotide-binding</keyword>
<feature type="domain" description="P-type ATPase A" evidence="17">
    <location>
        <begin position="166"/>
        <end position="266"/>
    </location>
</feature>
<evidence type="ECO:0000256" key="7">
    <source>
        <dbReference type="ARBA" id="ARBA00022723"/>
    </source>
</evidence>
<evidence type="ECO:0000256" key="16">
    <source>
        <dbReference type="SAM" id="MobiDB-lite"/>
    </source>
</evidence>
<keyword evidence="19" id="KW-1185">Reference proteome</keyword>
<dbReference type="RefSeq" id="WP_289413638.1">
    <property type="nucleotide sequence ID" value="NZ_JAQIBD010000002.1"/>
</dbReference>
<evidence type="ECO:0000256" key="14">
    <source>
        <dbReference type="ARBA" id="ARBA00023136"/>
    </source>
</evidence>
<feature type="transmembrane region" description="Helical" evidence="15">
    <location>
        <begin position="647"/>
        <end position="666"/>
    </location>
</feature>
<evidence type="ECO:0000256" key="15">
    <source>
        <dbReference type="RuleBase" id="RU362081"/>
    </source>
</evidence>
<name>A0ABT7QYK5_9BACT</name>
<dbReference type="Proteomes" id="UP001169069">
    <property type="component" value="Unassembled WGS sequence"/>
</dbReference>
<feature type="transmembrane region" description="Helical" evidence="15">
    <location>
        <begin position="130"/>
        <end position="147"/>
    </location>
</feature>
<keyword evidence="5" id="KW-0597">Phosphoprotein</keyword>
<feature type="transmembrane region" description="Helical" evidence="15">
    <location>
        <begin position="618"/>
        <end position="641"/>
    </location>
</feature>
<evidence type="ECO:0000256" key="6">
    <source>
        <dbReference type="ARBA" id="ARBA00022692"/>
    </source>
</evidence>
<feature type="transmembrane region" description="Helical" evidence="15">
    <location>
        <begin position="282"/>
        <end position="304"/>
    </location>
</feature>
<dbReference type="PRINTS" id="PR00119">
    <property type="entry name" value="CATATPASE"/>
</dbReference>
<dbReference type="InterPro" id="IPR023214">
    <property type="entry name" value="HAD_sf"/>
</dbReference>
<dbReference type="GO" id="GO:0016787">
    <property type="term" value="F:hydrolase activity"/>
    <property type="evidence" value="ECO:0007669"/>
    <property type="project" value="UniProtKB-KW"/>
</dbReference>
<keyword evidence="14 15" id="KW-0472">Membrane</keyword>
<comment type="similarity">
    <text evidence="2 15">Belongs to the cation transport ATPase (P-type) (TC 3.A.3) family. Type IB subfamily.</text>
</comment>
<accession>A0ABT7QYK5</accession>
<keyword evidence="3" id="KW-0813">Transport</keyword>
<feature type="transmembrane region" description="Helical" evidence="15">
    <location>
        <begin position="39"/>
        <end position="56"/>
    </location>
</feature>
<dbReference type="InterPro" id="IPR027256">
    <property type="entry name" value="P-typ_ATPase_IB"/>
</dbReference>
<keyword evidence="11" id="KW-1278">Translocase</keyword>
<dbReference type="SUPFAM" id="SSF81665">
    <property type="entry name" value="Calcium ATPase, transmembrane domain M"/>
    <property type="match status" value="1"/>
</dbReference>
<evidence type="ECO:0000256" key="8">
    <source>
        <dbReference type="ARBA" id="ARBA00022741"/>
    </source>
</evidence>
<keyword evidence="12 15" id="KW-1133">Transmembrane helix</keyword>
<comment type="caution">
    <text evidence="18">The sequence shown here is derived from an EMBL/GenBank/DDBJ whole genome shotgun (WGS) entry which is preliminary data.</text>
</comment>
<evidence type="ECO:0000256" key="12">
    <source>
        <dbReference type="ARBA" id="ARBA00022989"/>
    </source>
</evidence>
<evidence type="ECO:0000313" key="18">
    <source>
        <dbReference type="EMBL" id="MDM5271915.1"/>
    </source>
</evidence>
<dbReference type="Gene3D" id="3.40.1110.10">
    <property type="entry name" value="Calcium-transporting ATPase, cytoplasmic domain N"/>
    <property type="match status" value="1"/>
</dbReference>
<dbReference type="InterPro" id="IPR001757">
    <property type="entry name" value="P_typ_ATPase"/>
</dbReference>
<dbReference type="SUPFAM" id="SSF81653">
    <property type="entry name" value="Calcium ATPase, transduction domain A"/>
    <property type="match status" value="1"/>
</dbReference>
<dbReference type="EMBL" id="JAQIBD010000002">
    <property type="protein sequence ID" value="MDM5271915.1"/>
    <property type="molecule type" value="Genomic_DNA"/>
</dbReference>
<protein>
    <submittedName>
        <fullName evidence="18">Copper-translocating P-type ATPase</fullName>
        <ecNumber evidence="18">3.6.3.-</ecNumber>
    </submittedName>
</protein>
<dbReference type="NCBIfam" id="TIGR01494">
    <property type="entry name" value="ATPase_P-type"/>
    <property type="match status" value="1"/>
</dbReference>
<dbReference type="InterPro" id="IPR059000">
    <property type="entry name" value="ATPase_P-type_domA"/>
</dbReference>
<dbReference type="NCBIfam" id="TIGR01511">
    <property type="entry name" value="ATPase-IB1_Cu"/>
    <property type="match status" value="1"/>
</dbReference>
<evidence type="ECO:0000256" key="11">
    <source>
        <dbReference type="ARBA" id="ARBA00022967"/>
    </source>
</evidence>
<feature type="transmembrane region" description="Helical" evidence="15">
    <location>
        <begin position="62"/>
        <end position="83"/>
    </location>
</feature>